<name>M3FWN3_9ACTN</name>
<proteinExistence type="predicted"/>
<evidence type="ECO:0000256" key="1">
    <source>
        <dbReference type="SAM" id="MobiDB-lite"/>
    </source>
</evidence>
<dbReference type="EMBL" id="KB405056">
    <property type="protein sequence ID" value="EMF57415.1"/>
    <property type="molecule type" value="Genomic_DNA"/>
</dbReference>
<protein>
    <submittedName>
        <fullName evidence="2">Uncharacterized protein</fullName>
    </submittedName>
</protein>
<evidence type="ECO:0000313" key="3">
    <source>
        <dbReference type="Proteomes" id="UP000030760"/>
    </source>
</evidence>
<organism evidence="2 3">
    <name type="scientific">Streptomyces bottropensis ATCC 25435</name>
    <dbReference type="NCBI Taxonomy" id="1054862"/>
    <lineage>
        <taxon>Bacteria</taxon>
        <taxon>Bacillati</taxon>
        <taxon>Actinomycetota</taxon>
        <taxon>Actinomycetes</taxon>
        <taxon>Kitasatosporales</taxon>
        <taxon>Streptomycetaceae</taxon>
        <taxon>Streptomyces</taxon>
    </lineage>
</organism>
<reference evidence="3" key="1">
    <citation type="journal article" date="2013" name="Genome Announc.">
        <title>Draft Genome Sequence of Streptomyces bottropensis ATCC 25435, a Bottromycin-Producing Actinomycete.</title>
        <authorList>
            <person name="Zhang H."/>
            <person name="Zhou W."/>
            <person name="Zhuang Y."/>
            <person name="Liang X."/>
            <person name="Liu T."/>
        </authorList>
    </citation>
    <scope>NUCLEOTIDE SEQUENCE [LARGE SCALE GENOMIC DNA]</scope>
    <source>
        <strain evidence="3">ATCC 25435</strain>
    </source>
</reference>
<feature type="region of interest" description="Disordered" evidence="1">
    <location>
        <begin position="1"/>
        <end position="21"/>
    </location>
</feature>
<sequence>MHTVVKATVAHGHAATATGPPAQGAVVTMTVTMTTIRHQRGETAPTGRPVPVVTMCCAPS</sequence>
<dbReference type="AlphaFoldDB" id="M3FWN3"/>
<dbReference type="Proteomes" id="UP000030760">
    <property type="component" value="Unassembled WGS sequence"/>
</dbReference>
<accession>M3FWN3</accession>
<gene>
    <name evidence="2" type="ORF">SBD_0087</name>
</gene>
<evidence type="ECO:0000313" key="2">
    <source>
        <dbReference type="EMBL" id="EMF57415.1"/>
    </source>
</evidence>